<evidence type="ECO:0000313" key="3">
    <source>
        <dbReference type="Proteomes" id="UP000693970"/>
    </source>
</evidence>
<gene>
    <name evidence="2" type="ORF">IV203_011629</name>
</gene>
<comment type="caution">
    <text evidence="2">The sequence shown here is derived from an EMBL/GenBank/DDBJ whole genome shotgun (WGS) entry which is preliminary data.</text>
</comment>
<accession>A0A9K3PIK8</accession>
<dbReference type="Proteomes" id="UP000693970">
    <property type="component" value="Unassembled WGS sequence"/>
</dbReference>
<keyword evidence="1" id="KW-0472">Membrane</keyword>
<keyword evidence="3" id="KW-1185">Reference proteome</keyword>
<organism evidence="2 3">
    <name type="scientific">Nitzschia inconspicua</name>
    <dbReference type="NCBI Taxonomy" id="303405"/>
    <lineage>
        <taxon>Eukaryota</taxon>
        <taxon>Sar</taxon>
        <taxon>Stramenopiles</taxon>
        <taxon>Ochrophyta</taxon>
        <taxon>Bacillariophyta</taxon>
        <taxon>Bacillariophyceae</taxon>
        <taxon>Bacillariophycidae</taxon>
        <taxon>Bacillariales</taxon>
        <taxon>Bacillariaceae</taxon>
        <taxon>Nitzschia</taxon>
    </lineage>
</organism>
<protein>
    <submittedName>
        <fullName evidence="2">Uncharacterized protein</fullName>
    </submittedName>
</protein>
<feature type="transmembrane region" description="Helical" evidence="1">
    <location>
        <begin position="12"/>
        <end position="29"/>
    </location>
</feature>
<dbReference type="OrthoDB" id="48421at2759"/>
<name>A0A9K3PIK8_9STRA</name>
<dbReference type="AlphaFoldDB" id="A0A9K3PIK8"/>
<sequence>MERFVVNHAGKLALGVIASGVLLYNVTVVDRSSSRLRDVSHAYGSQGHDTKPPPMTIEQARLRAMIENAQQSSWQQNLDNALVAQEKFMLGNERGE</sequence>
<keyword evidence="1" id="KW-0812">Transmembrane</keyword>
<dbReference type="EMBL" id="JAGRRH010000019">
    <property type="protein sequence ID" value="KAG7349032.1"/>
    <property type="molecule type" value="Genomic_DNA"/>
</dbReference>
<keyword evidence="1" id="KW-1133">Transmembrane helix</keyword>
<evidence type="ECO:0000313" key="2">
    <source>
        <dbReference type="EMBL" id="KAG7349032.1"/>
    </source>
</evidence>
<proteinExistence type="predicted"/>
<reference evidence="2" key="2">
    <citation type="submission" date="2021-04" db="EMBL/GenBank/DDBJ databases">
        <authorList>
            <person name="Podell S."/>
        </authorList>
    </citation>
    <scope>NUCLEOTIDE SEQUENCE</scope>
    <source>
        <strain evidence="2">Hildebrandi</strain>
    </source>
</reference>
<reference evidence="2" key="1">
    <citation type="journal article" date="2021" name="Sci. Rep.">
        <title>Diploid genomic architecture of Nitzschia inconspicua, an elite biomass production diatom.</title>
        <authorList>
            <person name="Oliver A."/>
            <person name="Podell S."/>
            <person name="Pinowska A."/>
            <person name="Traller J.C."/>
            <person name="Smith S.R."/>
            <person name="McClure R."/>
            <person name="Beliaev A."/>
            <person name="Bohutskyi P."/>
            <person name="Hill E.A."/>
            <person name="Rabines A."/>
            <person name="Zheng H."/>
            <person name="Allen L.Z."/>
            <person name="Kuo A."/>
            <person name="Grigoriev I.V."/>
            <person name="Allen A.E."/>
            <person name="Hazlebeck D."/>
            <person name="Allen E.E."/>
        </authorList>
    </citation>
    <scope>NUCLEOTIDE SEQUENCE</scope>
    <source>
        <strain evidence="2">Hildebrandi</strain>
    </source>
</reference>
<evidence type="ECO:0000256" key="1">
    <source>
        <dbReference type="SAM" id="Phobius"/>
    </source>
</evidence>